<keyword evidence="3" id="KW-0677">Repeat</keyword>
<evidence type="ECO:0000256" key="15">
    <source>
        <dbReference type="PROSITE-ProRule" id="PRU00042"/>
    </source>
</evidence>
<evidence type="ECO:0000256" key="3">
    <source>
        <dbReference type="ARBA" id="ARBA00022737"/>
    </source>
</evidence>
<dbReference type="FunFam" id="3.40.850.10:FF:000089">
    <property type="entry name" value="Myosin VC"/>
    <property type="match status" value="1"/>
</dbReference>
<dbReference type="GO" id="GO:0008270">
    <property type="term" value="F:zinc ion binding"/>
    <property type="evidence" value="ECO:0007669"/>
    <property type="project" value="UniProtKB-KW"/>
</dbReference>
<dbReference type="GO" id="GO:0005737">
    <property type="term" value="C:cytoplasm"/>
    <property type="evidence" value="ECO:0007669"/>
    <property type="project" value="TreeGrafter"/>
</dbReference>
<name>A0A8C5RUJ3_LATLA</name>
<feature type="domain" description="C2H2-type" evidence="19">
    <location>
        <begin position="1151"/>
        <end position="1175"/>
    </location>
</feature>
<dbReference type="PANTHER" id="PTHR13140:SF273">
    <property type="entry name" value="UNCONVENTIONAL MYOSIN-VA"/>
    <property type="match status" value="1"/>
</dbReference>
<dbReference type="Pfam" id="PF00063">
    <property type="entry name" value="Myosin_head"/>
    <property type="match status" value="2"/>
</dbReference>
<evidence type="ECO:0000313" key="21">
    <source>
        <dbReference type="Ensembl" id="ENSLLTP00000007228.1"/>
    </source>
</evidence>
<comment type="function">
    <text evidence="12">Processive actin-based motor that can move in large steps approximating the 36-nm pseudo-repeat of the actin filament. Can hydrolyze ATP in the presence of actin, which is essential for its function as a motor protein. Involved in melanosome transport. Also mediates the transport of vesicles to the plasma membrane. May also be required for some polarization process involved in dendrite formation.</text>
</comment>
<evidence type="ECO:0000259" key="20">
    <source>
        <dbReference type="PROSITE" id="PS51456"/>
    </source>
</evidence>
<dbReference type="InterPro" id="IPR000048">
    <property type="entry name" value="IQ_motif_EF-hand-BS"/>
</dbReference>
<reference evidence="21" key="1">
    <citation type="submission" date="2025-08" db="UniProtKB">
        <authorList>
            <consortium name="Ensembl"/>
        </authorList>
    </citation>
    <scope>IDENTIFICATION</scope>
</reference>
<evidence type="ECO:0000256" key="7">
    <source>
        <dbReference type="ARBA" id="ARBA00023054"/>
    </source>
</evidence>
<keyword evidence="15" id="KW-0863">Zinc-finger</keyword>
<dbReference type="PROSITE" id="PS50157">
    <property type="entry name" value="ZINC_FINGER_C2H2_2"/>
    <property type="match status" value="1"/>
</dbReference>
<dbReference type="FunFam" id="1.20.5.190:FF:000001">
    <property type="entry name" value="unconventional myosin-Va"/>
    <property type="match status" value="1"/>
</dbReference>
<reference evidence="21" key="2">
    <citation type="submission" date="2025-09" db="UniProtKB">
        <authorList>
            <consortium name="Ensembl"/>
        </authorList>
    </citation>
    <scope>IDENTIFICATION</scope>
</reference>
<sequence>ELLKDYKPGDKVLRLQLEDGKDIEYKLDAKSKDLPPLRNPDILVGENDLTALSYLHEPAVLHNLKVRFIDSKLIYTYCGIVLVAINPYEQLPIYGEDIINAYSGQNMGDMDPHIFAVAEEAYKQMARDERNQSIIVSGESGAGKTVSAKYAMRYFATVSGSASEANVEEKVLASNPIMESIGNAKTTRNDNSSRFGKYIEIGFDKRYRITGANMRTYLLEKSRVVFQAEEERNYHIFYQLCASAALPEFKALRLGNAGYFHYTKQGGSPVIDGIDDAKEMLNTRRACTLLGKYMTLQGLHLGQLLLYIIIYRNMCYFQLLLSLKLATATETYIKPISKLQAINARDALAKHIYANLFTWIVDHVNKALQSTVKQHSFIGVLDIYGFETFEINSFEQFCINYANEKLQQQFNMHVFKLEQEEYMREQIPWTLIDFYDNQPCINLIEAKLGILDLLDEECKMPKGSDNSWAQKLYNTHLNKSALFEKPRLSNKAFIIQHFADKVEYQCEGFLEKNKDTVYEEQINVLKSSKVSAEMILPATSLNHHNPIKTEFSSSFLISSKMAQASKEHKKTVGHQFRNSLHLLMETLNATTPHYVRCIKPNDFKFPFMFDEKRTVQQLRACGVLETIRISAAGFPSRWTYQEFFSRYRVLMKQKDVLSDRKQTCKNVLEKLILDKDKYQFGKTKIFFRAGQVAYLEKIRADKLRAACIRIQKTIRGWLMRKKYLRMRKAAITIQRYVRGYQARCLAMFLRRTKAAIVIQKFQRMVAARKWYRHIRAATVTLQSHLRGKGCSTCLLNAQMLWEHKATIIQKHVRGWLARLHYHRTLKAIIYLQCCLRRMRAKRELKKLKIEARSVEHYKKLNVGMENKIMQLQRKIDDQVKWFLCLNRPMELNVGMLGNREFLICREKARGEVLLWFFFLFAEVMEKKHLEETKQLDLDLNNERQRYQNLLQEFSRLEERYDDLKDEMRLMEVSGPQIQYQIWEPSEKAPLDMSLFLKLQKRVKELELEKQSLQDELEKKEDQEERPQMRGAELEYESLKRQELESENKKLKNELNELRKALMEKNAPDVTMPGAPAYRVLLDQMTSVSEELEVRKEEVLILRSQLMSQKEAVPFKVNTETKLIVSSIFMLGSTRAGYIASFLPKYNSESSYVCKLLHCRKLFLLTIEYVLHQLLH</sequence>
<keyword evidence="15" id="KW-0862">Zinc</keyword>
<dbReference type="Proteomes" id="UP000694406">
    <property type="component" value="Unplaced"/>
</dbReference>
<dbReference type="GO" id="GO:0005516">
    <property type="term" value="F:calmodulin binding"/>
    <property type="evidence" value="ECO:0007669"/>
    <property type="project" value="UniProtKB-KW"/>
</dbReference>
<dbReference type="Gene3D" id="3.40.850.10">
    <property type="entry name" value="Kinesin motor domain"/>
    <property type="match status" value="2"/>
</dbReference>
<evidence type="ECO:0000256" key="16">
    <source>
        <dbReference type="PROSITE-ProRule" id="PRU00782"/>
    </source>
</evidence>
<organism evidence="21 22">
    <name type="scientific">Laticauda laticaudata</name>
    <name type="common">Blue-ringed sea krait</name>
    <name type="synonym">Blue-lipped sea krait</name>
    <dbReference type="NCBI Taxonomy" id="8630"/>
    <lineage>
        <taxon>Eukaryota</taxon>
        <taxon>Metazoa</taxon>
        <taxon>Chordata</taxon>
        <taxon>Craniata</taxon>
        <taxon>Vertebrata</taxon>
        <taxon>Euteleostomi</taxon>
        <taxon>Lepidosauria</taxon>
        <taxon>Squamata</taxon>
        <taxon>Bifurcata</taxon>
        <taxon>Unidentata</taxon>
        <taxon>Episquamata</taxon>
        <taxon>Toxicofera</taxon>
        <taxon>Serpentes</taxon>
        <taxon>Colubroidea</taxon>
        <taxon>Elapidae</taxon>
        <taxon>Laticaudinae</taxon>
        <taxon>Laticauda</taxon>
    </lineage>
</organism>
<evidence type="ECO:0000256" key="9">
    <source>
        <dbReference type="ARBA" id="ARBA00023175"/>
    </source>
</evidence>
<dbReference type="GO" id="GO:0016459">
    <property type="term" value="C:myosin complex"/>
    <property type="evidence" value="ECO:0007669"/>
    <property type="project" value="UniProtKB-KW"/>
</dbReference>
<evidence type="ECO:0000256" key="8">
    <source>
        <dbReference type="ARBA" id="ARBA00023123"/>
    </source>
</evidence>
<feature type="compositionally biased region" description="Basic and acidic residues" evidence="18">
    <location>
        <begin position="1013"/>
        <end position="1027"/>
    </location>
</feature>
<dbReference type="GO" id="GO:0051015">
    <property type="term" value="F:actin filament binding"/>
    <property type="evidence" value="ECO:0007669"/>
    <property type="project" value="TreeGrafter"/>
</dbReference>
<dbReference type="AlphaFoldDB" id="A0A8C5RUJ3"/>
<keyword evidence="6" id="KW-0112">Calmodulin-binding</keyword>
<dbReference type="GeneTree" id="ENSGT00940000155347"/>
<dbReference type="SMART" id="SM00015">
    <property type="entry name" value="IQ"/>
    <property type="match status" value="5"/>
</dbReference>
<dbReference type="GO" id="GO:0000146">
    <property type="term" value="F:microfilament motor activity"/>
    <property type="evidence" value="ECO:0007669"/>
    <property type="project" value="TreeGrafter"/>
</dbReference>
<evidence type="ECO:0000256" key="11">
    <source>
        <dbReference type="ARBA" id="ARBA00048778"/>
    </source>
</evidence>
<feature type="domain" description="Myosin motor" evidence="20">
    <location>
        <begin position="44"/>
        <end position="700"/>
    </location>
</feature>
<keyword evidence="4 16" id="KW-0547">Nucleotide-binding</keyword>
<dbReference type="InterPro" id="IPR058662">
    <property type="entry name" value="Myo5a/b_dom"/>
</dbReference>
<evidence type="ECO:0000256" key="13">
    <source>
        <dbReference type="ARBA" id="ARBA00068036"/>
    </source>
</evidence>
<dbReference type="FunFam" id="1.20.5.190:FF:000006">
    <property type="entry name" value="Myosin VA"/>
    <property type="match status" value="1"/>
</dbReference>
<keyword evidence="22" id="KW-1185">Reference proteome</keyword>
<dbReference type="Pfam" id="PF25966">
    <property type="entry name" value="Myo5a"/>
    <property type="match status" value="1"/>
</dbReference>
<dbReference type="PRINTS" id="PR00193">
    <property type="entry name" value="MYOSINHEAVY"/>
</dbReference>
<evidence type="ECO:0000256" key="6">
    <source>
        <dbReference type="ARBA" id="ARBA00022860"/>
    </source>
</evidence>
<keyword evidence="8 16" id="KW-0518">Myosin</keyword>
<feature type="coiled-coil region" evidence="17">
    <location>
        <begin position="837"/>
        <end position="874"/>
    </location>
</feature>
<keyword evidence="2" id="KW-0597">Phosphoprotein</keyword>
<dbReference type="GO" id="GO:0007015">
    <property type="term" value="P:actin filament organization"/>
    <property type="evidence" value="ECO:0007669"/>
    <property type="project" value="TreeGrafter"/>
</dbReference>
<dbReference type="Gene3D" id="1.20.120.720">
    <property type="entry name" value="Myosin VI head, motor domain, U50 subdomain"/>
    <property type="match status" value="1"/>
</dbReference>
<protein>
    <recommendedName>
        <fullName evidence="13">Unconventional myosin-Va</fullName>
    </recommendedName>
    <alternativeName>
        <fullName evidence="14">Dilute myosin heavy chain, non-muscle</fullName>
    </alternativeName>
</protein>
<keyword evidence="9 16" id="KW-0505">Motor protein</keyword>
<dbReference type="SMART" id="SM00242">
    <property type="entry name" value="MYSc"/>
    <property type="match status" value="1"/>
</dbReference>
<dbReference type="SUPFAM" id="SSF52540">
    <property type="entry name" value="P-loop containing nucleoside triphosphate hydrolases"/>
    <property type="match status" value="2"/>
</dbReference>
<dbReference type="PROSITE" id="PS51456">
    <property type="entry name" value="MYOSIN_MOTOR"/>
    <property type="match status" value="1"/>
</dbReference>
<evidence type="ECO:0000256" key="2">
    <source>
        <dbReference type="ARBA" id="ARBA00022553"/>
    </source>
</evidence>
<comment type="similarity">
    <text evidence="1 16">Belongs to the TRAFAC class myosin-kinesin ATPase superfamily. Myosin family.</text>
</comment>
<dbReference type="FunFam" id="3.30.70.1590:FF:000003">
    <property type="entry name" value="Myosin-Va isoform 1"/>
    <property type="match status" value="1"/>
</dbReference>
<dbReference type="InterPro" id="IPR036961">
    <property type="entry name" value="Kinesin_motor_dom_sf"/>
</dbReference>
<evidence type="ECO:0000259" key="19">
    <source>
        <dbReference type="PROSITE" id="PS50157"/>
    </source>
</evidence>
<accession>A0A8C5RUJ3</accession>
<evidence type="ECO:0000256" key="17">
    <source>
        <dbReference type="SAM" id="Coils"/>
    </source>
</evidence>
<keyword evidence="5 16" id="KW-0067">ATP-binding</keyword>
<dbReference type="PROSITE" id="PS50096">
    <property type="entry name" value="IQ"/>
    <property type="match status" value="4"/>
</dbReference>
<dbReference type="Gene3D" id="1.20.58.530">
    <property type="match status" value="1"/>
</dbReference>
<dbReference type="InterPro" id="IPR013087">
    <property type="entry name" value="Znf_C2H2_type"/>
</dbReference>
<dbReference type="Gene3D" id="3.30.70.1590">
    <property type="match status" value="1"/>
</dbReference>
<dbReference type="FunFam" id="1.10.10.820:FF:000001">
    <property type="entry name" value="Myosin heavy chain"/>
    <property type="match status" value="1"/>
</dbReference>
<dbReference type="Pfam" id="PF00612">
    <property type="entry name" value="IQ"/>
    <property type="match status" value="4"/>
</dbReference>
<dbReference type="PROSITE" id="PS00028">
    <property type="entry name" value="ZINC_FINGER_C2H2_1"/>
    <property type="match status" value="1"/>
</dbReference>
<evidence type="ECO:0000256" key="10">
    <source>
        <dbReference type="ARBA" id="ARBA00023203"/>
    </source>
</evidence>
<feature type="binding site" evidence="16">
    <location>
        <begin position="138"/>
        <end position="145"/>
    </location>
    <ligand>
        <name>ATP</name>
        <dbReference type="ChEBI" id="CHEBI:30616"/>
    </ligand>
</feature>
<dbReference type="InterPro" id="IPR027417">
    <property type="entry name" value="P-loop_NTPase"/>
</dbReference>
<comment type="catalytic activity">
    <reaction evidence="11">
        <text>ATP + H2O = ADP + phosphate + H(+)</text>
        <dbReference type="Rhea" id="RHEA:13065"/>
        <dbReference type="ChEBI" id="CHEBI:15377"/>
        <dbReference type="ChEBI" id="CHEBI:15378"/>
        <dbReference type="ChEBI" id="CHEBI:30616"/>
        <dbReference type="ChEBI" id="CHEBI:43474"/>
        <dbReference type="ChEBI" id="CHEBI:456216"/>
    </reaction>
    <physiologicalReaction direction="left-to-right" evidence="11">
        <dbReference type="Rhea" id="RHEA:13066"/>
    </physiologicalReaction>
</comment>
<feature type="region of interest" description="Disordered" evidence="18">
    <location>
        <begin position="1013"/>
        <end position="1046"/>
    </location>
</feature>
<dbReference type="GO" id="GO:0016020">
    <property type="term" value="C:membrane"/>
    <property type="evidence" value="ECO:0007669"/>
    <property type="project" value="TreeGrafter"/>
</dbReference>
<evidence type="ECO:0000256" key="1">
    <source>
        <dbReference type="ARBA" id="ARBA00008314"/>
    </source>
</evidence>
<keyword evidence="10 16" id="KW-0009">Actin-binding</keyword>
<keyword evidence="15" id="KW-0479">Metal-binding</keyword>
<evidence type="ECO:0000256" key="5">
    <source>
        <dbReference type="ARBA" id="ARBA00022840"/>
    </source>
</evidence>
<dbReference type="CDD" id="cd01380">
    <property type="entry name" value="MYSc_Myo5"/>
    <property type="match status" value="1"/>
</dbReference>
<feature type="compositionally biased region" description="Basic and acidic residues" evidence="18">
    <location>
        <begin position="1036"/>
        <end position="1046"/>
    </location>
</feature>
<dbReference type="Gene3D" id="1.20.5.190">
    <property type="match status" value="3"/>
</dbReference>
<dbReference type="PANTHER" id="PTHR13140">
    <property type="entry name" value="MYOSIN"/>
    <property type="match status" value="1"/>
</dbReference>
<evidence type="ECO:0000256" key="12">
    <source>
        <dbReference type="ARBA" id="ARBA00054098"/>
    </source>
</evidence>
<feature type="region of interest" description="Actin-binding" evidence="16">
    <location>
        <begin position="580"/>
        <end position="602"/>
    </location>
</feature>
<dbReference type="InterPro" id="IPR036103">
    <property type="entry name" value="MYSc_Myo5"/>
</dbReference>
<proteinExistence type="inferred from homology"/>
<dbReference type="InterPro" id="IPR001609">
    <property type="entry name" value="Myosin_head_motor_dom-like"/>
</dbReference>
<evidence type="ECO:0000256" key="14">
    <source>
        <dbReference type="ARBA" id="ARBA00076270"/>
    </source>
</evidence>
<keyword evidence="7 17" id="KW-0175">Coiled coil</keyword>
<dbReference type="GO" id="GO:0005524">
    <property type="term" value="F:ATP binding"/>
    <property type="evidence" value="ECO:0007669"/>
    <property type="project" value="UniProtKB-UniRule"/>
</dbReference>
<evidence type="ECO:0000313" key="22">
    <source>
        <dbReference type="Proteomes" id="UP000694406"/>
    </source>
</evidence>
<dbReference type="FunFam" id="1.20.58.530:FF:000002">
    <property type="entry name" value="Class V myosin"/>
    <property type="match status" value="1"/>
</dbReference>
<dbReference type="Ensembl" id="ENSLLTT00000007501.1">
    <property type="protein sequence ID" value="ENSLLTP00000007228.1"/>
    <property type="gene ID" value="ENSLLTG00000004870.1"/>
</dbReference>
<evidence type="ECO:0000256" key="18">
    <source>
        <dbReference type="SAM" id="MobiDB-lite"/>
    </source>
</evidence>
<evidence type="ECO:0000256" key="4">
    <source>
        <dbReference type="ARBA" id="ARBA00022741"/>
    </source>
</evidence>